<dbReference type="PANTHER" id="PTHR40048:SF1">
    <property type="entry name" value="RHAMNOSYL O-METHYLTRANSFERASE"/>
    <property type="match status" value="1"/>
</dbReference>
<dbReference type="Pfam" id="PF13578">
    <property type="entry name" value="Methyltransf_24"/>
    <property type="match status" value="1"/>
</dbReference>
<dbReference type="InterPro" id="IPR029063">
    <property type="entry name" value="SAM-dependent_MTases_sf"/>
</dbReference>
<dbReference type="GO" id="GO:0008168">
    <property type="term" value="F:methyltransferase activity"/>
    <property type="evidence" value="ECO:0007669"/>
    <property type="project" value="UniProtKB-KW"/>
</dbReference>
<evidence type="ECO:0000256" key="1">
    <source>
        <dbReference type="ARBA" id="ARBA00022603"/>
    </source>
</evidence>
<dbReference type="GO" id="GO:0032259">
    <property type="term" value="P:methylation"/>
    <property type="evidence" value="ECO:0007669"/>
    <property type="project" value="UniProtKB-KW"/>
</dbReference>
<dbReference type="AlphaFoldDB" id="A0A485M3U3"/>
<sequence>MKISDVAALDIKGFLDYEEGLMLYDMARAASARGPCLEIGSYCGKSAVYLGLGCKEGGGVLFSIDHHRGSEEQQKGQEYFDPDLYDEALGRVDTFRHFRRTIELASLEDTVVPIVAPSEVAARMWATPLSLVFIDGGHSYPAVFTDYTSWMPHLMPGGYLLIHDIFPDPKDGGQAPYYVYRLAVESGLFKEEPRFKTLGILRRLSTGEVPEAVRRLRDW</sequence>
<evidence type="ECO:0000256" key="2">
    <source>
        <dbReference type="ARBA" id="ARBA00022679"/>
    </source>
</evidence>
<keyword evidence="2" id="KW-0808">Transferase</keyword>
<reference evidence="3" key="1">
    <citation type="submission" date="2019-03" db="EMBL/GenBank/DDBJ databases">
        <authorList>
            <person name="Hao L."/>
        </authorList>
    </citation>
    <scope>NUCLEOTIDE SEQUENCE</scope>
</reference>
<dbReference type="SUPFAM" id="SSF53335">
    <property type="entry name" value="S-adenosyl-L-methionine-dependent methyltransferases"/>
    <property type="match status" value="1"/>
</dbReference>
<keyword evidence="1" id="KW-0489">Methyltransferase</keyword>
<dbReference type="GO" id="GO:0071770">
    <property type="term" value="P:DIM/DIP cell wall layer assembly"/>
    <property type="evidence" value="ECO:0007669"/>
    <property type="project" value="TreeGrafter"/>
</dbReference>
<name>A0A485M3U3_9ZZZZ</name>
<gene>
    <name evidence="3" type="ORF">SCFA_520031</name>
</gene>
<dbReference type="EMBL" id="CAADRM010000117">
    <property type="protein sequence ID" value="VFU16225.1"/>
    <property type="molecule type" value="Genomic_DNA"/>
</dbReference>
<organism evidence="3">
    <name type="scientific">anaerobic digester metagenome</name>
    <dbReference type="NCBI Taxonomy" id="1263854"/>
    <lineage>
        <taxon>unclassified sequences</taxon>
        <taxon>metagenomes</taxon>
        <taxon>ecological metagenomes</taxon>
    </lineage>
</organism>
<protein>
    <recommendedName>
        <fullName evidence="4">Class I SAM-dependent methyltransferase</fullName>
    </recommendedName>
</protein>
<evidence type="ECO:0008006" key="4">
    <source>
        <dbReference type="Google" id="ProtNLM"/>
    </source>
</evidence>
<dbReference type="PANTHER" id="PTHR40048">
    <property type="entry name" value="RHAMNOSYL O-METHYLTRANSFERASE"/>
    <property type="match status" value="1"/>
</dbReference>
<accession>A0A485M3U3</accession>
<dbReference type="Gene3D" id="3.40.50.150">
    <property type="entry name" value="Vaccinia Virus protein VP39"/>
    <property type="match status" value="1"/>
</dbReference>
<evidence type="ECO:0000313" key="3">
    <source>
        <dbReference type="EMBL" id="VFU16225.1"/>
    </source>
</evidence>
<dbReference type="GO" id="GO:0005886">
    <property type="term" value="C:plasma membrane"/>
    <property type="evidence" value="ECO:0007669"/>
    <property type="project" value="TreeGrafter"/>
</dbReference>
<proteinExistence type="predicted"/>